<accession>A0A9W8GFC2</accession>
<gene>
    <name evidence="1" type="ORF">GGI25_000005</name>
</gene>
<name>A0A9W8GFC2_9FUNG</name>
<protein>
    <submittedName>
        <fullName evidence="1">Uncharacterized protein</fullName>
    </submittedName>
</protein>
<evidence type="ECO:0000313" key="1">
    <source>
        <dbReference type="EMBL" id="KAJ2681052.1"/>
    </source>
</evidence>
<dbReference type="OrthoDB" id="5522982at2759"/>
<dbReference type="EMBL" id="JANBTW010000001">
    <property type="protein sequence ID" value="KAJ2681052.1"/>
    <property type="molecule type" value="Genomic_DNA"/>
</dbReference>
<organism evidence="1 2">
    <name type="scientific">Coemansia spiralis</name>
    <dbReference type="NCBI Taxonomy" id="417178"/>
    <lineage>
        <taxon>Eukaryota</taxon>
        <taxon>Fungi</taxon>
        <taxon>Fungi incertae sedis</taxon>
        <taxon>Zoopagomycota</taxon>
        <taxon>Kickxellomycotina</taxon>
        <taxon>Kickxellomycetes</taxon>
        <taxon>Kickxellales</taxon>
        <taxon>Kickxellaceae</taxon>
        <taxon>Coemansia</taxon>
    </lineage>
</organism>
<dbReference type="AlphaFoldDB" id="A0A9W8GFC2"/>
<evidence type="ECO:0000313" key="2">
    <source>
        <dbReference type="Proteomes" id="UP001151518"/>
    </source>
</evidence>
<reference evidence="1" key="1">
    <citation type="submission" date="2022-07" db="EMBL/GenBank/DDBJ databases">
        <title>Phylogenomic reconstructions and comparative analyses of Kickxellomycotina fungi.</title>
        <authorList>
            <person name="Reynolds N.K."/>
            <person name="Stajich J.E."/>
            <person name="Barry K."/>
            <person name="Grigoriev I.V."/>
            <person name="Crous P."/>
            <person name="Smith M.E."/>
        </authorList>
    </citation>
    <scope>NUCLEOTIDE SEQUENCE</scope>
    <source>
        <strain evidence="1">NRRL 3115</strain>
    </source>
</reference>
<dbReference type="Proteomes" id="UP001151518">
    <property type="component" value="Unassembled WGS sequence"/>
</dbReference>
<sequence>MYLIRAPRVPLSAFHARLITARQAPSAILQRLYTKDKGDNDYLEAAKRDLREYRDWRQHFKWRPTLVNQVLRDYTLWSLLALLAYYNLNKRQEREGYDADTFVYMEELREKIHSLDPQNRLLKDTIWEHTEPGAEKPTETGGPAVIF</sequence>
<proteinExistence type="predicted"/>
<comment type="caution">
    <text evidence="1">The sequence shown here is derived from an EMBL/GenBank/DDBJ whole genome shotgun (WGS) entry which is preliminary data.</text>
</comment>